<organism evidence="2 3">
    <name type="scientific">Candidimonas humi</name>
    <dbReference type="NCBI Taxonomy" id="683355"/>
    <lineage>
        <taxon>Bacteria</taxon>
        <taxon>Pseudomonadati</taxon>
        <taxon>Pseudomonadota</taxon>
        <taxon>Betaproteobacteria</taxon>
        <taxon>Burkholderiales</taxon>
        <taxon>Alcaligenaceae</taxon>
        <taxon>Candidimonas</taxon>
    </lineage>
</organism>
<dbReference type="EMBL" id="JBHSBV010000002">
    <property type="protein sequence ID" value="MFC4200634.1"/>
    <property type="molecule type" value="Genomic_DNA"/>
</dbReference>
<keyword evidence="3" id="KW-1185">Reference proteome</keyword>
<feature type="compositionally biased region" description="Low complexity" evidence="1">
    <location>
        <begin position="413"/>
        <end position="422"/>
    </location>
</feature>
<sequence length="453" mass="49539">MRFPWSRSKAKQPSSLSPPTSFSSSAWLDITPAVPASYFQLDMRVQPEMLLQFPTVYACLTLIANDIGKLRARLMQVDGNGIWTETSSAAYSPFLRRPNRFQNGIQYRQLVTMSKLSWGNSYTLKQRDGRGVVTAGYVLDPLGVCPLVAPDGSIYYQVTPDNLSGLETKSIIVPASEIIHDRMNCLFHPLVGIGPLFAANLSAKHGAEIQKDSYKFFSQGAKPSGVLAAPGQISQQTALELRDYWNKNFTGDNAGRVAVVGDGLNYQPIRMNSTDAQQLEQLKLSAEFIAQTFHVPLFKLGIGNLPAGQKVGDMNLIYFQDCLHSLIEELEACLDEGLGLPSTLRTELELDNLLRMDPGTQADVLGKLVGGAIMRPNEARAKMNLPPTEGGDTVYLQQQNYSLAALARRDENPAPSNATPAPTSAPPNPEPDETGKALALLWKRDPETLTCSI</sequence>
<protein>
    <submittedName>
        <fullName evidence="2">Phage portal protein</fullName>
    </submittedName>
</protein>
<evidence type="ECO:0000313" key="3">
    <source>
        <dbReference type="Proteomes" id="UP001595848"/>
    </source>
</evidence>
<dbReference type="InterPro" id="IPR006944">
    <property type="entry name" value="Phage/GTA_portal"/>
</dbReference>
<dbReference type="RefSeq" id="WP_217964128.1">
    <property type="nucleotide sequence ID" value="NZ_JAHTBN010000003.1"/>
</dbReference>
<dbReference type="InterPro" id="IPR006427">
    <property type="entry name" value="Portal_HK97"/>
</dbReference>
<gene>
    <name evidence="2" type="ORF">ACFOY1_06695</name>
</gene>
<feature type="region of interest" description="Disordered" evidence="1">
    <location>
        <begin position="411"/>
        <end position="436"/>
    </location>
</feature>
<comment type="caution">
    <text evidence="2">The sequence shown here is derived from an EMBL/GenBank/DDBJ whole genome shotgun (WGS) entry which is preliminary data.</text>
</comment>
<name>A0ABV8NXV5_9BURK</name>
<dbReference type="NCBIfam" id="TIGR01537">
    <property type="entry name" value="portal_HK97"/>
    <property type="match status" value="1"/>
</dbReference>
<evidence type="ECO:0000313" key="2">
    <source>
        <dbReference type="EMBL" id="MFC4200634.1"/>
    </source>
</evidence>
<evidence type="ECO:0000256" key="1">
    <source>
        <dbReference type="SAM" id="MobiDB-lite"/>
    </source>
</evidence>
<feature type="region of interest" description="Disordered" evidence="1">
    <location>
        <begin position="1"/>
        <end position="23"/>
    </location>
</feature>
<reference evidence="3" key="1">
    <citation type="journal article" date="2019" name="Int. J. Syst. Evol. Microbiol.">
        <title>The Global Catalogue of Microorganisms (GCM) 10K type strain sequencing project: providing services to taxonomists for standard genome sequencing and annotation.</title>
        <authorList>
            <consortium name="The Broad Institute Genomics Platform"/>
            <consortium name="The Broad Institute Genome Sequencing Center for Infectious Disease"/>
            <person name="Wu L."/>
            <person name="Ma J."/>
        </authorList>
    </citation>
    <scope>NUCLEOTIDE SEQUENCE [LARGE SCALE GENOMIC DNA]</scope>
    <source>
        <strain evidence="3">LMG 24813</strain>
    </source>
</reference>
<dbReference type="Pfam" id="PF04860">
    <property type="entry name" value="Phage_portal"/>
    <property type="match status" value="1"/>
</dbReference>
<feature type="compositionally biased region" description="Low complexity" evidence="1">
    <location>
        <begin position="13"/>
        <end position="23"/>
    </location>
</feature>
<accession>A0ABV8NXV5</accession>
<dbReference type="Proteomes" id="UP001595848">
    <property type="component" value="Unassembled WGS sequence"/>
</dbReference>
<proteinExistence type="predicted"/>